<protein>
    <recommendedName>
        <fullName evidence="4">PGG domain-containing protein</fullName>
    </recommendedName>
</protein>
<dbReference type="Proteomes" id="UP001174677">
    <property type="component" value="Chromosome 17"/>
</dbReference>
<evidence type="ECO:0000256" key="3">
    <source>
        <dbReference type="SAM" id="Phobius"/>
    </source>
</evidence>
<evidence type="ECO:0000313" key="5">
    <source>
        <dbReference type="EMBL" id="KAJ9141274.1"/>
    </source>
</evidence>
<dbReference type="Gene3D" id="1.25.40.20">
    <property type="entry name" value="Ankyrin repeat-containing domain"/>
    <property type="match status" value="2"/>
</dbReference>
<dbReference type="InterPro" id="IPR026961">
    <property type="entry name" value="PGG_dom"/>
</dbReference>
<gene>
    <name evidence="5" type="ORF">P3X46_031824</name>
</gene>
<reference evidence="5" key="1">
    <citation type="journal article" date="2023" name="Plant Biotechnol. J.">
        <title>Chromosome-level wild Hevea brasiliensis genome provides new tools for genomic-assisted breeding and valuable loci to elevate rubber yield.</title>
        <authorList>
            <person name="Cheng H."/>
            <person name="Song X."/>
            <person name="Hu Y."/>
            <person name="Wu T."/>
            <person name="Yang Q."/>
            <person name="An Z."/>
            <person name="Feng S."/>
            <person name="Deng Z."/>
            <person name="Wu W."/>
            <person name="Zeng X."/>
            <person name="Tu M."/>
            <person name="Wang X."/>
            <person name="Huang H."/>
        </authorList>
    </citation>
    <scope>NUCLEOTIDE SEQUENCE</scope>
    <source>
        <strain evidence="5">MT/VB/25A 57/8</strain>
    </source>
</reference>
<dbReference type="PROSITE" id="PS50088">
    <property type="entry name" value="ANK_REPEAT"/>
    <property type="match status" value="1"/>
</dbReference>
<feature type="transmembrane region" description="Helical" evidence="3">
    <location>
        <begin position="654"/>
        <end position="672"/>
    </location>
</feature>
<dbReference type="InterPro" id="IPR036770">
    <property type="entry name" value="Ankyrin_rpt-contain_sf"/>
</dbReference>
<evidence type="ECO:0000313" key="6">
    <source>
        <dbReference type="Proteomes" id="UP001174677"/>
    </source>
</evidence>
<dbReference type="PANTHER" id="PTHR24177:SF434">
    <property type="entry name" value="PGG DOMAIN-CONTAINING PROTEIN"/>
    <property type="match status" value="1"/>
</dbReference>
<keyword evidence="3" id="KW-0472">Membrane</keyword>
<evidence type="ECO:0000256" key="1">
    <source>
        <dbReference type="PROSITE-ProRule" id="PRU00023"/>
    </source>
</evidence>
<feature type="region of interest" description="Disordered" evidence="2">
    <location>
        <begin position="148"/>
        <end position="169"/>
    </location>
</feature>
<feature type="region of interest" description="Disordered" evidence="2">
    <location>
        <begin position="302"/>
        <end position="323"/>
    </location>
</feature>
<feature type="region of interest" description="Disordered" evidence="2">
    <location>
        <begin position="223"/>
        <end position="245"/>
    </location>
</feature>
<accession>A0ABQ9KNA2</accession>
<keyword evidence="6" id="KW-1185">Reference proteome</keyword>
<dbReference type="PROSITE" id="PS50297">
    <property type="entry name" value="ANK_REP_REGION"/>
    <property type="match status" value="1"/>
</dbReference>
<dbReference type="InterPro" id="IPR002110">
    <property type="entry name" value="Ankyrin_rpt"/>
</dbReference>
<feature type="transmembrane region" description="Helical" evidence="3">
    <location>
        <begin position="769"/>
        <end position="792"/>
    </location>
</feature>
<sequence length="830" mass="90755">MANNGGREEDEIRTKLELYKAAISGDWEKAMGIKPITAVINNRGETALHVATAANHTHFVEKLVDMIANENAEDLAITTKPPIAPQASSLSDAMASAATAFKIAADPTIGPKATAATLAPATGNANASRQENTEPKAKVTIVDPIQDAAAAPQPRDRAPQSEASSLSDAMASAPTAFKIAEDPAIGPKATAAAFPSATENANASRQENTKLKAKVTIADPIQDAAAAPQPRDRVPQSQASSLSDAMASAPTAFKIAEDPAIGPKATAATLASAIRSANVSRQENTKPKAKVTIADPIQDAAAALQPRDRVPPSQDPATEPEERGNTAFCYAALSGNVKIAQIMKKNKQDLSVTRGGKNLFPIHIAALAGHAQMVHELYDEDHIKNQLTNDDRISLLIALVESDIYDVALKMIKDHPELATKNDHTREEETALHAFARKPCIPSIETSTGIWSCRKNFDLFFSVAGSNISKHEQGLELVQKLWEKVILQDEEKVSKFMIIPSGRLIFIAAENGNVEFLTILIRQYPALILKVDENKHTIFHKAVLYRHEKIFKLIFELGMMKNLINIYEDENKNNMLHLAGQLPLPSRLNVVPGAALQLQQELLWFEEVKKVVRPGQIVAKNTQKQTAREVFMEKHENLRIAAEKWMIKTANSCMLVATLIATVTFAAAFTLPGGNRQDNGQDKGFPVFLNRTLFKIFAIADAVSLAFSSSSILSFLSILTSPFSMDDFLKSLPNKLIRGFLFLFIAIITMMGAFVLAFFLIFKHGLIRFAISIAALAFIPILLFIGQLHLVFEMIYSTYKCSFLFCCNKKTLFPTKSKFPILEKLCCFCN</sequence>
<feature type="region of interest" description="Disordered" evidence="2">
    <location>
        <begin position="190"/>
        <end position="209"/>
    </location>
</feature>
<evidence type="ECO:0000256" key="2">
    <source>
        <dbReference type="SAM" id="MobiDB-lite"/>
    </source>
</evidence>
<dbReference type="Pfam" id="PF00023">
    <property type="entry name" value="Ank"/>
    <property type="match status" value="1"/>
</dbReference>
<dbReference type="SMART" id="SM00248">
    <property type="entry name" value="ANK"/>
    <property type="match status" value="4"/>
</dbReference>
<dbReference type="Pfam" id="PF13962">
    <property type="entry name" value="PGG"/>
    <property type="match status" value="1"/>
</dbReference>
<dbReference type="PANTHER" id="PTHR24177">
    <property type="entry name" value="CASKIN"/>
    <property type="match status" value="1"/>
</dbReference>
<evidence type="ECO:0000259" key="4">
    <source>
        <dbReference type="Pfam" id="PF13962"/>
    </source>
</evidence>
<feature type="compositionally biased region" description="Polar residues" evidence="2">
    <location>
        <begin position="197"/>
        <end position="206"/>
    </location>
</feature>
<organism evidence="5 6">
    <name type="scientific">Hevea brasiliensis</name>
    <name type="common">Para rubber tree</name>
    <name type="synonym">Siphonia brasiliensis</name>
    <dbReference type="NCBI Taxonomy" id="3981"/>
    <lineage>
        <taxon>Eukaryota</taxon>
        <taxon>Viridiplantae</taxon>
        <taxon>Streptophyta</taxon>
        <taxon>Embryophyta</taxon>
        <taxon>Tracheophyta</taxon>
        <taxon>Spermatophyta</taxon>
        <taxon>Magnoliopsida</taxon>
        <taxon>eudicotyledons</taxon>
        <taxon>Gunneridae</taxon>
        <taxon>Pentapetalae</taxon>
        <taxon>rosids</taxon>
        <taxon>fabids</taxon>
        <taxon>Malpighiales</taxon>
        <taxon>Euphorbiaceae</taxon>
        <taxon>Crotonoideae</taxon>
        <taxon>Micrandreae</taxon>
        <taxon>Hevea</taxon>
    </lineage>
</organism>
<dbReference type="EMBL" id="JARPOI010000017">
    <property type="protein sequence ID" value="KAJ9141274.1"/>
    <property type="molecule type" value="Genomic_DNA"/>
</dbReference>
<name>A0ABQ9KNA2_HEVBR</name>
<keyword evidence="1" id="KW-0040">ANK repeat</keyword>
<feature type="repeat" description="ANK" evidence="1">
    <location>
        <begin position="43"/>
        <end position="75"/>
    </location>
</feature>
<keyword evidence="3" id="KW-0812">Transmembrane</keyword>
<comment type="caution">
    <text evidence="5">The sequence shown here is derived from an EMBL/GenBank/DDBJ whole genome shotgun (WGS) entry which is preliminary data.</text>
</comment>
<dbReference type="SUPFAM" id="SSF48403">
    <property type="entry name" value="Ankyrin repeat"/>
    <property type="match status" value="2"/>
</dbReference>
<feature type="transmembrane region" description="Helical" evidence="3">
    <location>
        <begin position="693"/>
        <end position="719"/>
    </location>
</feature>
<keyword evidence="3" id="KW-1133">Transmembrane helix</keyword>
<feature type="domain" description="PGG" evidence="4">
    <location>
        <begin position="643"/>
        <end position="759"/>
    </location>
</feature>
<feature type="transmembrane region" description="Helical" evidence="3">
    <location>
        <begin position="739"/>
        <end position="762"/>
    </location>
</feature>
<proteinExistence type="predicted"/>